<organism evidence="1 2">
    <name type="scientific">Flexibacter flexilis DSM 6793</name>
    <dbReference type="NCBI Taxonomy" id="927664"/>
    <lineage>
        <taxon>Bacteria</taxon>
        <taxon>Pseudomonadati</taxon>
        <taxon>Bacteroidota</taxon>
        <taxon>Cytophagia</taxon>
        <taxon>Cytophagales</taxon>
        <taxon>Flexibacteraceae</taxon>
        <taxon>Flexibacter</taxon>
    </lineage>
</organism>
<name>A0A1I1D9L4_9BACT</name>
<dbReference type="AlphaFoldDB" id="A0A1I1D9L4"/>
<dbReference type="Proteomes" id="UP000199514">
    <property type="component" value="Unassembled WGS sequence"/>
</dbReference>
<accession>A0A1I1D9L4</accession>
<sequence>MQNHPYPKFSALVGYFRFKQISTNTRRFSKPKRVTSLPTKVFHRTTCYSDLPSKVVFLSTEFFFFVLLCSLDDVPLKFAVCDI</sequence>
<evidence type="ECO:0000313" key="2">
    <source>
        <dbReference type="Proteomes" id="UP000199514"/>
    </source>
</evidence>
<evidence type="ECO:0000313" key="1">
    <source>
        <dbReference type="EMBL" id="SFB71635.1"/>
    </source>
</evidence>
<dbReference type="STRING" id="927664.SAMN05421780_10168"/>
<dbReference type="EMBL" id="FOLE01000001">
    <property type="protein sequence ID" value="SFB71635.1"/>
    <property type="molecule type" value="Genomic_DNA"/>
</dbReference>
<protein>
    <submittedName>
        <fullName evidence="1">Uncharacterized protein</fullName>
    </submittedName>
</protein>
<keyword evidence="2" id="KW-1185">Reference proteome</keyword>
<gene>
    <name evidence="1" type="ORF">SAMN05421780_10168</name>
</gene>
<reference evidence="1 2" key="1">
    <citation type="submission" date="2016-10" db="EMBL/GenBank/DDBJ databases">
        <authorList>
            <person name="de Groot N.N."/>
        </authorList>
    </citation>
    <scope>NUCLEOTIDE SEQUENCE [LARGE SCALE GENOMIC DNA]</scope>
    <source>
        <strain evidence="1 2">DSM 6793</strain>
    </source>
</reference>
<proteinExistence type="predicted"/>